<dbReference type="Gene3D" id="3.60.40.10">
    <property type="entry name" value="PPM-type phosphatase domain"/>
    <property type="match status" value="1"/>
</dbReference>
<dbReference type="SMART" id="SM00332">
    <property type="entry name" value="PP2Cc"/>
    <property type="match status" value="1"/>
</dbReference>
<keyword evidence="2" id="KW-0472">Membrane</keyword>
<evidence type="ECO:0000256" key="2">
    <source>
        <dbReference type="SAM" id="Phobius"/>
    </source>
</evidence>
<dbReference type="Proteomes" id="UP000635565">
    <property type="component" value="Unassembled WGS sequence"/>
</dbReference>
<dbReference type="EMBL" id="BNJJ01000031">
    <property type="protein sequence ID" value="GHO89090.1"/>
    <property type="molecule type" value="Genomic_DNA"/>
</dbReference>
<comment type="caution">
    <text evidence="4">The sequence shown here is derived from an EMBL/GenBank/DDBJ whole genome shotgun (WGS) entry which is preliminary data.</text>
</comment>
<organism evidence="4 5">
    <name type="scientific">Dictyobacter formicarum</name>
    <dbReference type="NCBI Taxonomy" id="2778368"/>
    <lineage>
        <taxon>Bacteria</taxon>
        <taxon>Bacillati</taxon>
        <taxon>Chloroflexota</taxon>
        <taxon>Ktedonobacteria</taxon>
        <taxon>Ktedonobacterales</taxon>
        <taxon>Dictyobacteraceae</taxon>
        <taxon>Dictyobacter</taxon>
    </lineage>
</organism>
<evidence type="ECO:0000259" key="3">
    <source>
        <dbReference type="PROSITE" id="PS51746"/>
    </source>
</evidence>
<keyword evidence="2" id="KW-1133">Transmembrane helix</keyword>
<name>A0ABQ3VT18_9CHLR</name>
<sequence>MSKQLRLDVAQLTDVGRKRPHNEDNMAYVIPRDSQVMAKKGALFIVADGMGGHAAGEVASEIAVDTVSNVYYQDETDDIPLSLMNAIKRANALIHQRAAENMMRSGMGTTCVAAVLRGGVAYIANVGDSRAYIVRRGQAKQISQDHSWVEEQVRAGLLTKDQARSHAQRNVITRALGTQAEVEVDVFTELLEDGDTFVLCSDGLSGPVAEEDLRAIVNQYLPQESVYHLVERANENGGADNITTIVVRVQEAGDDIPSTLQHPVHVGGSSHVADESTAVLGRVPSSSLGVSTPPRVEDGRVNSRPLPPSTDQTFISSKGFTAPQAAVNVPKRKRNRLLLPTIVVTVLLIVAVAGAGVWYFLRPSTVQTTLNNADALISQAKSNEASKPDQALAGLTKAQQELHSLKDASLNPQQSEQLTSLQNNLTSEFKIALNNFNQRASAVTLPCTNQAPVTLSAKGSEVQTSSLAILQTDKGHTTNYILGLDGLVYEVNDQHALQKAPLGNDKIVLLAGDNQYLYTLTSAQAGANYRLHAYKWQNGKLVEKVNNGTIIKPELIAGQTPLLLTAWAGEVYVISASSQANQNQATLLNYNVDKLDKEPATTQISISTGLVSAAALPNGQLFLLHSDGQIKSLQFNTAKALESGVLVQQTIDTPWFQDAQTFNVATPIATPTTPIVKFLNIPPPTAQTRQSLLSVGMINNTAHLFVVDNTNHRVLNFVVKAPNSVTPAATPTASATPNSVGGGVIAPDNNLPSASLEQQYVSANIISGVKGTAFDARTNHINLLAGATNSAATNQIVIDVSSTTACHSTP</sequence>
<dbReference type="SUPFAM" id="SSF81606">
    <property type="entry name" value="PP2C-like"/>
    <property type="match status" value="1"/>
</dbReference>
<keyword evidence="2" id="KW-0812">Transmembrane</keyword>
<feature type="domain" description="PPM-type phosphatase" evidence="3">
    <location>
        <begin position="6"/>
        <end position="249"/>
    </location>
</feature>
<dbReference type="CDD" id="cd00143">
    <property type="entry name" value="PP2Cc"/>
    <property type="match status" value="1"/>
</dbReference>
<gene>
    <name evidence="4" type="ORF">KSZ_70960</name>
</gene>
<evidence type="ECO:0000256" key="1">
    <source>
        <dbReference type="SAM" id="MobiDB-lite"/>
    </source>
</evidence>
<dbReference type="PROSITE" id="PS51746">
    <property type="entry name" value="PPM_2"/>
    <property type="match status" value="1"/>
</dbReference>
<feature type="region of interest" description="Disordered" evidence="1">
    <location>
        <begin position="283"/>
        <end position="315"/>
    </location>
</feature>
<dbReference type="RefSeq" id="WP_201366627.1">
    <property type="nucleotide sequence ID" value="NZ_BNJJ01000031.1"/>
</dbReference>
<dbReference type="Pfam" id="PF13672">
    <property type="entry name" value="PP2C_2"/>
    <property type="match status" value="1"/>
</dbReference>
<evidence type="ECO:0000313" key="4">
    <source>
        <dbReference type="EMBL" id="GHO89090.1"/>
    </source>
</evidence>
<proteinExistence type="predicted"/>
<dbReference type="SMART" id="SM00331">
    <property type="entry name" value="PP2C_SIG"/>
    <property type="match status" value="1"/>
</dbReference>
<dbReference type="InterPro" id="IPR015655">
    <property type="entry name" value="PP2C"/>
</dbReference>
<feature type="transmembrane region" description="Helical" evidence="2">
    <location>
        <begin position="337"/>
        <end position="361"/>
    </location>
</feature>
<evidence type="ECO:0000313" key="5">
    <source>
        <dbReference type="Proteomes" id="UP000635565"/>
    </source>
</evidence>
<dbReference type="NCBIfam" id="NF033484">
    <property type="entry name" value="Stp1_PP2C_phos"/>
    <property type="match status" value="1"/>
</dbReference>
<dbReference type="PANTHER" id="PTHR47992">
    <property type="entry name" value="PROTEIN PHOSPHATASE"/>
    <property type="match status" value="1"/>
</dbReference>
<accession>A0ABQ3VT18</accession>
<dbReference type="InterPro" id="IPR001932">
    <property type="entry name" value="PPM-type_phosphatase-like_dom"/>
</dbReference>
<protein>
    <recommendedName>
        <fullName evidence="3">PPM-type phosphatase domain-containing protein</fullName>
    </recommendedName>
</protein>
<dbReference type="InterPro" id="IPR036457">
    <property type="entry name" value="PPM-type-like_dom_sf"/>
</dbReference>
<reference evidence="4 5" key="1">
    <citation type="journal article" date="2021" name="Int. J. Syst. Evol. Microbiol.">
        <title>Reticulibacter mediterranei gen. nov., sp. nov., within the new family Reticulibacteraceae fam. nov., and Ktedonospora formicarum gen. nov., sp. nov., Ktedonobacter robiniae sp. nov., Dictyobacter formicarum sp. nov. and Dictyobacter arantiisoli sp. nov., belonging to the class Ktedonobacteria.</title>
        <authorList>
            <person name="Yabe S."/>
            <person name="Zheng Y."/>
            <person name="Wang C.M."/>
            <person name="Sakai Y."/>
            <person name="Abe K."/>
            <person name="Yokota A."/>
            <person name="Donadio S."/>
            <person name="Cavaletti L."/>
            <person name="Monciardini P."/>
        </authorList>
    </citation>
    <scope>NUCLEOTIDE SEQUENCE [LARGE SCALE GENOMIC DNA]</scope>
    <source>
        <strain evidence="4 5">SOSP1-9</strain>
    </source>
</reference>
<keyword evidence="5" id="KW-1185">Reference proteome</keyword>